<evidence type="ECO:0000256" key="9">
    <source>
        <dbReference type="ARBA" id="ARBA00023326"/>
    </source>
</evidence>
<dbReference type="PANTHER" id="PTHR42715">
    <property type="entry name" value="BETA-GLUCOSIDASE"/>
    <property type="match status" value="1"/>
</dbReference>
<proteinExistence type="inferred from homology"/>
<dbReference type="InterPro" id="IPR036962">
    <property type="entry name" value="Glyco_hydro_3_N_sf"/>
</dbReference>
<accession>A0A3N4JD96</accession>
<feature type="domain" description="Fibronectin type III-like" evidence="10">
    <location>
        <begin position="494"/>
        <end position="563"/>
    </location>
</feature>
<evidence type="ECO:0000256" key="6">
    <source>
        <dbReference type="ARBA" id="ARBA00023180"/>
    </source>
</evidence>
<sequence length="575" mass="62463">MAEMIAQESLALGVNHLFAPVVDLARELRFGRVEEMFGEDPYLSGELGYSFVKGLQKNGVAATVKHFAGFGTPEEGLNTAPVHGGEREMRRTYLPAFKRAIIDADAWSVMSACHSPEVPTNSATTTASANDVEMGGGSFNYRAIPGLLEDGTLEQEILDTAVSRILRSKFAMGLFENPVSAAPQEKWNKLIHSEKAIKLARQIYRESIVLLENNGVLPIDKKKVKSIVVLGPMAHGFMNYGDYVVYLSQYRGVTPYDGIKNLFKDTSTKVTYAQGCERWGNDKSGFPEAIAAATAAEVAIIVGTWSRDQQELWRGFNATTGEHVDIHNLNLVGAQADLVRGILAVNPNTVVVFSSGKPVTEPWISASAAALVQQFYPSEEDGNALADVLFGSYNPSGKLAVSIPRDVGTSPSYYDYQKGGRFNSPGAVYENGTMVFGHQYVLSSSLPLYPFGFGRSYSTFQFSNVTVDKTNVTATDIVMARLSVRNNSTRDGTEVVQLYITDKIASVVTPNMELKGFKKVFLRAGEAKSVGIPVDVKGLGVWNTRGKYVVEKGEFVVAVGDSAEGIKSSLSFWVG</sequence>
<dbReference type="InterPro" id="IPR026891">
    <property type="entry name" value="Fn3-like"/>
</dbReference>
<keyword evidence="5" id="KW-0378">Hydrolase</keyword>
<dbReference type="EMBL" id="ML120416">
    <property type="protein sequence ID" value="RPA96246.1"/>
    <property type="molecule type" value="Genomic_DNA"/>
</dbReference>
<evidence type="ECO:0000256" key="3">
    <source>
        <dbReference type="ARBA" id="ARBA00005336"/>
    </source>
</evidence>
<dbReference type="Proteomes" id="UP000276215">
    <property type="component" value="Unassembled WGS sequence"/>
</dbReference>
<dbReference type="SUPFAM" id="SSF51445">
    <property type="entry name" value="(Trans)glycosidases"/>
    <property type="match status" value="1"/>
</dbReference>
<evidence type="ECO:0000256" key="5">
    <source>
        <dbReference type="ARBA" id="ARBA00022801"/>
    </source>
</evidence>
<dbReference type="SMART" id="SM01217">
    <property type="entry name" value="Fn3_like"/>
    <property type="match status" value="1"/>
</dbReference>
<keyword evidence="7" id="KW-0119">Carbohydrate metabolism</keyword>
<dbReference type="PRINTS" id="PR00133">
    <property type="entry name" value="GLHYDRLASE3"/>
</dbReference>
<evidence type="ECO:0000256" key="8">
    <source>
        <dbReference type="ARBA" id="ARBA00023295"/>
    </source>
</evidence>
<dbReference type="InterPro" id="IPR050288">
    <property type="entry name" value="Cellulose_deg_GH3"/>
</dbReference>
<comment type="similarity">
    <text evidence="3">Belongs to the glycosyl hydrolase 3 family.</text>
</comment>
<evidence type="ECO:0000259" key="10">
    <source>
        <dbReference type="SMART" id="SM01217"/>
    </source>
</evidence>
<dbReference type="PANTHER" id="PTHR42715:SF10">
    <property type="entry name" value="BETA-GLUCOSIDASE"/>
    <property type="match status" value="1"/>
</dbReference>
<comment type="catalytic activity">
    <reaction evidence="1">
        <text>Hydrolysis of terminal, non-reducing beta-D-glucosyl residues with release of beta-D-glucose.</text>
        <dbReference type="EC" id="3.2.1.21"/>
    </reaction>
</comment>
<dbReference type="InterPro" id="IPR002772">
    <property type="entry name" value="Glyco_hydro_3_C"/>
</dbReference>
<dbReference type="FunFam" id="2.60.40.10:FF:000495">
    <property type="entry name" value="Periplasmic beta-glucosidase"/>
    <property type="match status" value="1"/>
</dbReference>
<dbReference type="Pfam" id="PF01915">
    <property type="entry name" value="Glyco_hydro_3_C"/>
    <property type="match status" value="1"/>
</dbReference>
<evidence type="ECO:0000313" key="12">
    <source>
        <dbReference type="Proteomes" id="UP000276215"/>
    </source>
</evidence>
<dbReference type="Gene3D" id="2.60.40.10">
    <property type="entry name" value="Immunoglobulins"/>
    <property type="match status" value="1"/>
</dbReference>
<comment type="pathway">
    <text evidence="2">Glycan metabolism; cellulose degradation.</text>
</comment>
<evidence type="ECO:0000313" key="11">
    <source>
        <dbReference type="EMBL" id="RPA96246.1"/>
    </source>
</evidence>
<dbReference type="SUPFAM" id="SSF52279">
    <property type="entry name" value="Beta-D-glucan exohydrolase, C-terminal domain"/>
    <property type="match status" value="1"/>
</dbReference>
<dbReference type="EC" id="3.2.1.21" evidence="4"/>
<dbReference type="InterPro" id="IPR001764">
    <property type="entry name" value="Glyco_hydro_3_N"/>
</dbReference>
<evidence type="ECO:0000256" key="4">
    <source>
        <dbReference type="ARBA" id="ARBA00012744"/>
    </source>
</evidence>
<evidence type="ECO:0000256" key="7">
    <source>
        <dbReference type="ARBA" id="ARBA00023277"/>
    </source>
</evidence>
<gene>
    <name evidence="11" type="ORF">L873DRAFT_1791728</name>
</gene>
<dbReference type="STRING" id="1336337.A0A3N4JD96"/>
<dbReference type="Gene3D" id="3.20.20.300">
    <property type="entry name" value="Glycoside hydrolase, family 3, N-terminal domain"/>
    <property type="match status" value="2"/>
</dbReference>
<protein>
    <recommendedName>
        <fullName evidence="4">beta-glucosidase</fullName>
        <ecNumber evidence="4">3.2.1.21</ecNumber>
    </recommendedName>
</protein>
<dbReference type="AlphaFoldDB" id="A0A3N4JD96"/>
<keyword evidence="6" id="KW-0325">Glycoprotein</keyword>
<dbReference type="InterPro" id="IPR036881">
    <property type="entry name" value="Glyco_hydro_3_C_sf"/>
</dbReference>
<dbReference type="InterPro" id="IPR013783">
    <property type="entry name" value="Ig-like_fold"/>
</dbReference>
<dbReference type="GO" id="GO:0008422">
    <property type="term" value="F:beta-glucosidase activity"/>
    <property type="evidence" value="ECO:0007669"/>
    <property type="project" value="UniProtKB-EC"/>
</dbReference>
<name>A0A3N4JD96_9PEZI</name>
<dbReference type="GO" id="GO:0000272">
    <property type="term" value="P:polysaccharide catabolic process"/>
    <property type="evidence" value="ECO:0007669"/>
    <property type="project" value="UniProtKB-KW"/>
</dbReference>
<reference evidence="11 12" key="1">
    <citation type="journal article" date="2018" name="Nat. Ecol. Evol.">
        <title>Pezizomycetes genomes reveal the molecular basis of ectomycorrhizal truffle lifestyle.</title>
        <authorList>
            <person name="Murat C."/>
            <person name="Payen T."/>
            <person name="Noel B."/>
            <person name="Kuo A."/>
            <person name="Morin E."/>
            <person name="Chen J."/>
            <person name="Kohler A."/>
            <person name="Krizsan K."/>
            <person name="Balestrini R."/>
            <person name="Da Silva C."/>
            <person name="Montanini B."/>
            <person name="Hainaut M."/>
            <person name="Levati E."/>
            <person name="Barry K.W."/>
            <person name="Belfiori B."/>
            <person name="Cichocki N."/>
            <person name="Clum A."/>
            <person name="Dockter R.B."/>
            <person name="Fauchery L."/>
            <person name="Guy J."/>
            <person name="Iotti M."/>
            <person name="Le Tacon F."/>
            <person name="Lindquist E.A."/>
            <person name="Lipzen A."/>
            <person name="Malagnac F."/>
            <person name="Mello A."/>
            <person name="Molinier V."/>
            <person name="Miyauchi S."/>
            <person name="Poulain J."/>
            <person name="Riccioni C."/>
            <person name="Rubini A."/>
            <person name="Sitrit Y."/>
            <person name="Splivallo R."/>
            <person name="Traeger S."/>
            <person name="Wang M."/>
            <person name="Zifcakova L."/>
            <person name="Wipf D."/>
            <person name="Zambonelli A."/>
            <person name="Paolocci F."/>
            <person name="Nowrousian M."/>
            <person name="Ottonello S."/>
            <person name="Baldrian P."/>
            <person name="Spatafora J.W."/>
            <person name="Henrissat B."/>
            <person name="Nagy L.G."/>
            <person name="Aury J.M."/>
            <person name="Wincker P."/>
            <person name="Grigoriev I.V."/>
            <person name="Bonfante P."/>
            <person name="Martin F.M."/>
        </authorList>
    </citation>
    <scope>NUCLEOTIDE SEQUENCE [LARGE SCALE GENOMIC DNA]</scope>
    <source>
        <strain evidence="11 12">120613-1</strain>
    </source>
</reference>
<dbReference type="Pfam" id="PF14310">
    <property type="entry name" value="Fn3-like"/>
    <property type="match status" value="1"/>
</dbReference>
<dbReference type="InterPro" id="IPR017853">
    <property type="entry name" value="GH"/>
</dbReference>
<keyword evidence="8" id="KW-0326">Glycosidase</keyword>
<evidence type="ECO:0000256" key="1">
    <source>
        <dbReference type="ARBA" id="ARBA00000448"/>
    </source>
</evidence>
<dbReference type="Gene3D" id="3.40.50.1700">
    <property type="entry name" value="Glycoside hydrolase family 3 C-terminal domain"/>
    <property type="match status" value="1"/>
</dbReference>
<dbReference type="Pfam" id="PF00933">
    <property type="entry name" value="Glyco_hydro_3"/>
    <property type="match status" value="1"/>
</dbReference>
<dbReference type="OrthoDB" id="2123594at2759"/>
<keyword evidence="9" id="KW-0624">Polysaccharide degradation</keyword>
<organism evidence="11 12">
    <name type="scientific">Choiromyces venosus 120613-1</name>
    <dbReference type="NCBI Taxonomy" id="1336337"/>
    <lineage>
        <taxon>Eukaryota</taxon>
        <taxon>Fungi</taxon>
        <taxon>Dikarya</taxon>
        <taxon>Ascomycota</taxon>
        <taxon>Pezizomycotina</taxon>
        <taxon>Pezizomycetes</taxon>
        <taxon>Pezizales</taxon>
        <taxon>Tuberaceae</taxon>
        <taxon>Choiromyces</taxon>
    </lineage>
</organism>
<keyword evidence="12" id="KW-1185">Reference proteome</keyword>
<evidence type="ECO:0000256" key="2">
    <source>
        <dbReference type="ARBA" id="ARBA00004987"/>
    </source>
</evidence>
<dbReference type="FunFam" id="3.40.50.1700:FF:000009">
    <property type="entry name" value="Periplasmic beta-glucosidase"/>
    <property type="match status" value="1"/>
</dbReference>